<gene>
    <name evidence="2" type="ORF">GIW81_07675</name>
</gene>
<feature type="signal peptide" evidence="1">
    <location>
        <begin position="1"/>
        <end position="24"/>
    </location>
</feature>
<name>A0A6I3KGW3_9HYPH</name>
<keyword evidence="3" id="KW-1185">Reference proteome</keyword>
<evidence type="ECO:0000313" key="3">
    <source>
        <dbReference type="Proteomes" id="UP000440694"/>
    </source>
</evidence>
<dbReference type="PROSITE" id="PS51318">
    <property type="entry name" value="TAT"/>
    <property type="match status" value="1"/>
</dbReference>
<dbReference type="InterPro" id="IPR038404">
    <property type="entry name" value="TRAP_DctP_sf"/>
</dbReference>
<dbReference type="RefSeq" id="WP_154739571.1">
    <property type="nucleotide sequence ID" value="NZ_WMBQ01000001.1"/>
</dbReference>
<dbReference type="Gene3D" id="3.40.190.170">
    <property type="entry name" value="Bacterial extracellular solute-binding protein, family 7"/>
    <property type="match status" value="1"/>
</dbReference>
<organism evidence="2 3">
    <name type="scientific">Hyphomicrobium album</name>
    <dbReference type="NCBI Taxonomy" id="2665159"/>
    <lineage>
        <taxon>Bacteria</taxon>
        <taxon>Pseudomonadati</taxon>
        <taxon>Pseudomonadota</taxon>
        <taxon>Alphaproteobacteria</taxon>
        <taxon>Hyphomicrobiales</taxon>
        <taxon>Hyphomicrobiaceae</taxon>
        <taxon>Hyphomicrobium</taxon>
    </lineage>
</organism>
<protein>
    <recommendedName>
        <fullName evidence="4">Tat (Twin-arginine translocation) pathway signal sequence</fullName>
    </recommendedName>
</protein>
<reference evidence="2 3" key="1">
    <citation type="submission" date="2019-11" db="EMBL/GenBank/DDBJ databases">
        <title>Identification of a novel strain.</title>
        <authorList>
            <person name="Xu Q."/>
            <person name="Wang G."/>
        </authorList>
    </citation>
    <scope>NUCLEOTIDE SEQUENCE [LARGE SCALE GENOMIC DNA]</scope>
    <source>
        <strain evidence="3">xq</strain>
    </source>
</reference>
<evidence type="ECO:0008006" key="4">
    <source>
        <dbReference type="Google" id="ProtNLM"/>
    </source>
</evidence>
<keyword evidence="1" id="KW-0732">Signal</keyword>
<dbReference type="Pfam" id="PF10518">
    <property type="entry name" value="TAT_signal"/>
    <property type="match status" value="1"/>
</dbReference>
<accession>A0A6I3KGW3</accession>
<evidence type="ECO:0000256" key="1">
    <source>
        <dbReference type="SAM" id="SignalP"/>
    </source>
</evidence>
<sequence>MDRREFLKSTGAAAAAATAASATAQPTLAAPAVAADLHELRLAMPWAEGYAGPADWAHRLGQSIMQLSGGRYRIVPTFAVADGLSAVSAGDADLYFGDAPDAQRGLAFFSGLPGDRGMSPQHLQTWVSVGGGQALWDDLAGELGVKPLLAAHTGRHSYLLATERVESMAALAGRTAHLQGLARDVGRGLGLEPVTLEPGELAGAMQRGDVLAAECGGAIISYALGLPGVASHSAGTSFNRHGTAFFLGVRRALWDNFGPAEQAMFAAATAGEYQQSLAEEDAHRRMLLPDASAERTWPIAAELAHAIRRVADAVVAHAAGTDARTRRISDSYTAFRHAAFGPDDATV</sequence>
<evidence type="ECO:0000313" key="2">
    <source>
        <dbReference type="EMBL" id="MTD94214.1"/>
    </source>
</evidence>
<comment type="caution">
    <text evidence="2">The sequence shown here is derived from an EMBL/GenBank/DDBJ whole genome shotgun (WGS) entry which is preliminary data.</text>
</comment>
<dbReference type="AlphaFoldDB" id="A0A6I3KGW3"/>
<dbReference type="InterPro" id="IPR019546">
    <property type="entry name" value="TAT_signal_bac_arc"/>
</dbReference>
<proteinExistence type="predicted"/>
<feature type="chain" id="PRO_5026195587" description="Tat (Twin-arginine translocation) pathway signal sequence" evidence="1">
    <location>
        <begin position="25"/>
        <end position="347"/>
    </location>
</feature>
<dbReference type="EMBL" id="WMBQ01000001">
    <property type="protein sequence ID" value="MTD94214.1"/>
    <property type="molecule type" value="Genomic_DNA"/>
</dbReference>
<dbReference type="InterPro" id="IPR006311">
    <property type="entry name" value="TAT_signal"/>
</dbReference>
<dbReference type="Gene3D" id="3.40.190.10">
    <property type="entry name" value="Periplasmic binding protein-like II"/>
    <property type="match status" value="1"/>
</dbReference>
<dbReference type="Proteomes" id="UP000440694">
    <property type="component" value="Unassembled WGS sequence"/>
</dbReference>